<comment type="caution">
    <text evidence="1">The sequence shown here is derived from an EMBL/GenBank/DDBJ whole genome shotgun (WGS) entry which is preliminary data.</text>
</comment>
<protein>
    <recommendedName>
        <fullName evidence="3">Fucosyltransferase</fullName>
    </recommendedName>
</protein>
<accession>A0ABR3AFM0</accession>
<sequence length="452" mass="51379">MLRFYTARSQVNKMDRVVESLSPMIILKAVHNALDEEILYHYPMNNSFTAAAQWDHDALQPTGNWAINNDHDLQCLLDTRPWMTHNRPPSSGAQSNSPCTLHTPLNTITSASELCTLLAGKRVLLVGPETTFHLHMNWLRDHELYENRSHRCSGPEYCNSHQICLPPVTAEETKGGAKKPASTRELEETRSASLRYVLSNTLYAKGPSDDVKYTSPLAQVDTFSGVRLRDSYWLGQAKKSDVLILNRGPLPAPSQTYDGTSTGNWTFLEDALYSLNYMEKKTQYGSIVDVLPNDRDNMEHRLVVAALYVTFNTFLPSTLETVRTLRSDRATRDKVLVWHGSWFIPPSCLSPLGTEINRPEDALFETLGSRDHWLLYHNAQVYMQNYLLRSLLPQYDVSFIPQAGPSYHIDRRETVDNAIDRRECLRYTHGSPMEEAMRFTLLTGVSRVVEAL</sequence>
<evidence type="ECO:0000313" key="2">
    <source>
        <dbReference type="Proteomes" id="UP001437256"/>
    </source>
</evidence>
<organism evidence="1 2">
    <name type="scientific">Marasmius tenuissimus</name>
    <dbReference type="NCBI Taxonomy" id="585030"/>
    <lineage>
        <taxon>Eukaryota</taxon>
        <taxon>Fungi</taxon>
        <taxon>Dikarya</taxon>
        <taxon>Basidiomycota</taxon>
        <taxon>Agaricomycotina</taxon>
        <taxon>Agaricomycetes</taxon>
        <taxon>Agaricomycetidae</taxon>
        <taxon>Agaricales</taxon>
        <taxon>Marasmiineae</taxon>
        <taxon>Marasmiaceae</taxon>
        <taxon>Marasmius</taxon>
    </lineage>
</organism>
<proteinExistence type="predicted"/>
<dbReference type="Proteomes" id="UP001437256">
    <property type="component" value="Unassembled WGS sequence"/>
</dbReference>
<evidence type="ECO:0008006" key="3">
    <source>
        <dbReference type="Google" id="ProtNLM"/>
    </source>
</evidence>
<reference evidence="1 2" key="1">
    <citation type="submission" date="2024-05" db="EMBL/GenBank/DDBJ databases">
        <title>A draft genome resource for the thread blight pathogen Marasmius tenuissimus strain MS-2.</title>
        <authorList>
            <person name="Yulfo-Soto G.E."/>
            <person name="Baruah I.K."/>
            <person name="Amoako-Attah I."/>
            <person name="Bukari Y."/>
            <person name="Meinhardt L.W."/>
            <person name="Bailey B.A."/>
            <person name="Cohen S.P."/>
        </authorList>
    </citation>
    <scope>NUCLEOTIDE SEQUENCE [LARGE SCALE GENOMIC DNA]</scope>
    <source>
        <strain evidence="1 2">MS-2</strain>
    </source>
</reference>
<evidence type="ECO:0000313" key="1">
    <source>
        <dbReference type="EMBL" id="KAL0072726.1"/>
    </source>
</evidence>
<keyword evidence="2" id="KW-1185">Reference proteome</keyword>
<name>A0ABR3AFM0_9AGAR</name>
<dbReference type="EMBL" id="JBBXMP010000001">
    <property type="protein sequence ID" value="KAL0072726.1"/>
    <property type="molecule type" value="Genomic_DNA"/>
</dbReference>
<gene>
    <name evidence="1" type="ORF">AAF712_000489</name>
</gene>